<keyword evidence="7" id="KW-0808">Transferase</keyword>
<keyword evidence="15 21" id="KW-0472">Membrane</keyword>
<evidence type="ECO:0000256" key="7">
    <source>
        <dbReference type="ARBA" id="ARBA00022679"/>
    </source>
</evidence>
<keyword evidence="16" id="KW-0325">Glycoprotein</keyword>
<keyword evidence="25" id="KW-1185">Reference proteome</keyword>
<evidence type="ECO:0000256" key="8">
    <source>
        <dbReference type="ARBA" id="ARBA00022692"/>
    </source>
</evidence>
<evidence type="ECO:0000256" key="17">
    <source>
        <dbReference type="ARBA" id="ARBA00047899"/>
    </source>
</evidence>
<dbReference type="PROSITE" id="PS00307">
    <property type="entry name" value="LECTIN_LEGUME_BETA"/>
    <property type="match status" value="1"/>
</dbReference>
<protein>
    <recommendedName>
        <fullName evidence="4">non-specific serine/threonine protein kinase</fullName>
        <ecNumber evidence="4">2.7.11.1</ecNumber>
    </recommendedName>
</protein>
<dbReference type="GO" id="GO:0005524">
    <property type="term" value="F:ATP binding"/>
    <property type="evidence" value="ECO:0007669"/>
    <property type="project" value="UniProtKB-UniRule"/>
</dbReference>
<keyword evidence="12" id="KW-0418">Kinase</keyword>
<dbReference type="GO" id="GO:0005886">
    <property type="term" value="C:plasma membrane"/>
    <property type="evidence" value="ECO:0007669"/>
    <property type="project" value="UniProtKB-SubCell"/>
</dbReference>
<keyword evidence="9 22" id="KW-0732">Signal</keyword>
<comment type="similarity">
    <text evidence="2">In the N-terminal section; belongs to the leguminous lectin family.</text>
</comment>
<evidence type="ECO:0000313" key="25">
    <source>
        <dbReference type="Proteomes" id="UP001605036"/>
    </source>
</evidence>
<dbReference type="Gene3D" id="3.30.200.20">
    <property type="entry name" value="Phosphorylase Kinase, domain 1"/>
    <property type="match status" value="1"/>
</dbReference>
<keyword evidence="6" id="KW-0723">Serine/threonine-protein kinase</keyword>
<dbReference type="PROSITE" id="PS00107">
    <property type="entry name" value="PROTEIN_KINASE_ATP"/>
    <property type="match status" value="1"/>
</dbReference>
<keyword evidence="8 21" id="KW-0812">Transmembrane</keyword>
<feature type="chain" id="PRO_5044814040" description="non-specific serine/threonine protein kinase" evidence="22">
    <location>
        <begin position="26"/>
        <end position="703"/>
    </location>
</feature>
<dbReference type="CDD" id="cd06899">
    <property type="entry name" value="lectin_legume_LecRK_Arcelin_ConA"/>
    <property type="match status" value="1"/>
</dbReference>
<dbReference type="FunFam" id="3.30.200.20:FF:000162">
    <property type="entry name" value="Adenine nucleotide alpha hydrolase-like domain kinase"/>
    <property type="match status" value="1"/>
</dbReference>
<reference evidence="24 25" key="1">
    <citation type="submission" date="2024-09" db="EMBL/GenBank/DDBJ databases">
        <title>Chromosome-scale assembly of Riccia fluitans.</title>
        <authorList>
            <person name="Paukszto L."/>
            <person name="Sawicki J."/>
            <person name="Karawczyk K."/>
            <person name="Piernik-Szablinska J."/>
            <person name="Szczecinska M."/>
            <person name="Mazdziarz M."/>
        </authorList>
    </citation>
    <scope>NUCLEOTIDE SEQUENCE [LARGE SCALE GENOMIC DNA]</scope>
    <source>
        <strain evidence="24">Rf_01</strain>
        <tissue evidence="24">Aerial parts of the thallus</tissue>
    </source>
</reference>
<evidence type="ECO:0000256" key="12">
    <source>
        <dbReference type="ARBA" id="ARBA00022777"/>
    </source>
</evidence>
<comment type="similarity">
    <text evidence="3">In the C-terminal section; belongs to the protein kinase superfamily. Ser/Thr protein kinase family.</text>
</comment>
<name>A0ABD1ZSH4_9MARC</name>
<evidence type="ECO:0000256" key="1">
    <source>
        <dbReference type="ARBA" id="ARBA00004251"/>
    </source>
</evidence>
<dbReference type="InterPro" id="IPR017441">
    <property type="entry name" value="Protein_kinase_ATP_BS"/>
</dbReference>
<proteinExistence type="inferred from homology"/>
<evidence type="ECO:0000256" key="15">
    <source>
        <dbReference type="ARBA" id="ARBA00023136"/>
    </source>
</evidence>
<evidence type="ECO:0000256" key="6">
    <source>
        <dbReference type="ARBA" id="ARBA00022527"/>
    </source>
</evidence>
<comment type="catalytic activity">
    <reaction evidence="18">
        <text>L-seryl-[protein] + ATP = O-phospho-L-seryl-[protein] + ADP + H(+)</text>
        <dbReference type="Rhea" id="RHEA:17989"/>
        <dbReference type="Rhea" id="RHEA-COMP:9863"/>
        <dbReference type="Rhea" id="RHEA-COMP:11604"/>
        <dbReference type="ChEBI" id="CHEBI:15378"/>
        <dbReference type="ChEBI" id="CHEBI:29999"/>
        <dbReference type="ChEBI" id="CHEBI:30616"/>
        <dbReference type="ChEBI" id="CHEBI:83421"/>
        <dbReference type="ChEBI" id="CHEBI:456216"/>
        <dbReference type="EC" id="2.7.11.1"/>
    </reaction>
</comment>
<keyword evidence="14 21" id="KW-1133">Transmembrane helix</keyword>
<feature type="transmembrane region" description="Helical" evidence="21">
    <location>
        <begin position="284"/>
        <end position="309"/>
    </location>
</feature>
<feature type="compositionally biased region" description="Low complexity" evidence="20">
    <location>
        <begin position="650"/>
        <end position="671"/>
    </location>
</feature>
<dbReference type="PANTHER" id="PTHR27007">
    <property type="match status" value="1"/>
</dbReference>
<dbReference type="GO" id="GO:0030246">
    <property type="term" value="F:carbohydrate binding"/>
    <property type="evidence" value="ECO:0007669"/>
    <property type="project" value="UniProtKB-KW"/>
</dbReference>
<sequence>MLTGSTSSLVLTVISFLSLLAGSSSDPLFHLGGPGDKFKCNPTGNIICWGAANTTHVDYLGLYTPHNGSQIPPIIFGKALWWKPLLLVNSITHKWSSFSTFFAFTIQPGKDGPGDGMAFVMLSRADVPGDYGGKFGLYNESGPVSPTLAVEFDTFFNFEYGDKDSNHVGLDLKDIASVVARNASQAGIELADGKKVYTWIDYEALSNNLTVRISLSNFTRPEPFFQYNVNLTDIFPWISETQPPTLYVGFTASNSKPGTAYSVYEWQFEVLPDLPLRPEKHVSLIAPIVGGAVALLVLLALLLLLCLWYKRRFASAKLGIPPSMDLEGISDNLRFSYKQLSVATHQFCEESKLGQGGFGNVYRGVVPSTGETVAVKKLNHDSKQGIKEFVAEVTIINQLRHRNIVRLLGWCCDREKFLLVYEFMPNGSLDKALFHPAPGRVLTWKQRFNIILGAAEALHYLHEGWRQQIIHRDFKASNIMLDGNFNAMLGDFGLARMVGHHENPATTVVAGTYGYLAPEAHTLGKFTEKTDVYAFGAVALEVACGRNAISFKLPEECTERVLVDWVWQKLEEDDLMSVVDPRLENQYDAEQVQVLLLMGLLCSHPNPQERPTVRQVLEVLSGDVDVPPVPLYKPVIEYQTSEVQFRMKGTSTTQSTDVTTRTYSRTSSRSSCQHEAPSDPSVNFTVFSRYDEVHGSNRSIGAK</sequence>
<feature type="binding site" evidence="19">
    <location>
        <position position="377"/>
    </location>
    <ligand>
        <name>ATP</name>
        <dbReference type="ChEBI" id="CHEBI:30616"/>
    </ligand>
</feature>
<accession>A0ABD1ZSH4</accession>
<evidence type="ECO:0000256" key="19">
    <source>
        <dbReference type="PROSITE-ProRule" id="PRU10141"/>
    </source>
</evidence>
<evidence type="ECO:0000313" key="24">
    <source>
        <dbReference type="EMBL" id="KAL2653915.1"/>
    </source>
</evidence>
<dbReference type="PROSITE" id="PS50011">
    <property type="entry name" value="PROTEIN_KINASE_DOM"/>
    <property type="match status" value="1"/>
</dbReference>
<dbReference type="InterPro" id="IPR000719">
    <property type="entry name" value="Prot_kinase_dom"/>
</dbReference>
<feature type="signal peptide" evidence="22">
    <location>
        <begin position="1"/>
        <end position="25"/>
    </location>
</feature>
<dbReference type="AlphaFoldDB" id="A0ABD1ZSH4"/>
<dbReference type="InterPro" id="IPR011009">
    <property type="entry name" value="Kinase-like_dom_sf"/>
</dbReference>
<evidence type="ECO:0000256" key="11">
    <source>
        <dbReference type="ARBA" id="ARBA00022741"/>
    </source>
</evidence>
<dbReference type="InterPro" id="IPR008271">
    <property type="entry name" value="Ser/Thr_kinase_AS"/>
</dbReference>
<comment type="caution">
    <text evidence="24">The sequence shown here is derived from an EMBL/GenBank/DDBJ whole genome shotgun (WGS) entry which is preliminary data.</text>
</comment>
<comment type="subcellular location">
    <subcellularLocation>
        <location evidence="1">Cell membrane</location>
        <topology evidence="1">Single-pass type I membrane protein</topology>
    </subcellularLocation>
</comment>
<gene>
    <name evidence="24" type="ORF">R1flu_022043</name>
</gene>
<evidence type="ECO:0000256" key="10">
    <source>
        <dbReference type="ARBA" id="ARBA00022734"/>
    </source>
</evidence>
<dbReference type="PROSITE" id="PS00108">
    <property type="entry name" value="PROTEIN_KINASE_ST"/>
    <property type="match status" value="1"/>
</dbReference>
<organism evidence="24 25">
    <name type="scientific">Riccia fluitans</name>
    <dbReference type="NCBI Taxonomy" id="41844"/>
    <lineage>
        <taxon>Eukaryota</taxon>
        <taxon>Viridiplantae</taxon>
        <taxon>Streptophyta</taxon>
        <taxon>Embryophyta</taxon>
        <taxon>Marchantiophyta</taxon>
        <taxon>Marchantiopsida</taxon>
        <taxon>Marchantiidae</taxon>
        <taxon>Marchantiales</taxon>
        <taxon>Ricciaceae</taxon>
        <taxon>Riccia</taxon>
    </lineage>
</organism>
<dbReference type="Pfam" id="PF00069">
    <property type="entry name" value="Pkinase"/>
    <property type="match status" value="1"/>
</dbReference>
<dbReference type="Pfam" id="PF00139">
    <property type="entry name" value="Lectin_legB"/>
    <property type="match status" value="1"/>
</dbReference>
<dbReference type="EMBL" id="JBHFFA010000001">
    <property type="protein sequence ID" value="KAL2653915.1"/>
    <property type="molecule type" value="Genomic_DNA"/>
</dbReference>
<dbReference type="SUPFAM" id="SSF49899">
    <property type="entry name" value="Concanavalin A-like lectins/glucanases"/>
    <property type="match status" value="1"/>
</dbReference>
<evidence type="ECO:0000256" key="21">
    <source>
        <dbReference type="SAM" id="Phobius"/>
    </source>
</evidence>
<evidence type="ECO:0000256" key="18">
    <source>
        <dbReference type="ARBA" id="ARBA00048679"/>
    </source>
</evidence>
<feature type="region of interest" description="Disordered" evidence="20">
    <location>
        <begin position="647"/>
        <end position="679"/>
    </location>
</feature>
<dbReference type="Gene3D" id="2.60.120.200">
    <property type="match status" value="1"/>
</dbReference>
<evidence type="ECO:0000256" key="4">
    <source>
        <dbReference type="ARBA" id="ARBA00012513"/>
    </source>
</evidence>
<keyword evidence="10" id="KW-0430">Lectin</keyword>
<evidence type="ECO:0000256" key="22">
    <source>
        <dbReference type="SAM" id="SignalP"/>
    </source>
</evidence>
<evidence type="ECO:0000256" key="13">
    <source>
        <dbReference type="ARBA" id="ARBA00022840"/>
    </source>
</evidence>
<dbReference type="SUPFAM" id="SSF56112">
    <property type="entry name" value="Protein kinase-like (PK-like)"/>
    <property type="match status" value="1"/>
</dbReference>
<dbReference type="CDD" id="cd14066">
    <property type="entry name" value="STKc_IRAK"/>
    <property type="match status" value="1"/>
</dbReference>
<evidence type="ECO:0000256" key="16">
    <source>
        <dbReference type="ARBA" id="ARBA00023180"/>
    </source>
</evidence>
<dbReference type="InterPro" id="IPR019825">
    <property type="entry name" value="Lectin_legB_Mn/Ca_BS"/>
</dbReference>
<dbReference type="InterPro" id="IPR001220">
    <property type="entry name" value="Legume_lectin_dom"/>
</dbReference>
<dbReference type="InterPro" id="IPR013320">
    <property type="entry name" value="ConA-like_dom_sf"/>
</dbReference>
<evidence type="ECO:0000256" key="14">
    <source>
        <dbReference type="ARBA" id="ARBA00022989"/>
    </source>
</evidence>
<feature type="domain" description="Protein kinase" evidence="23">
    <location>
        <begin position="347"/>
        <end position="632"/>
    </location>
</feature>
<dbReference type="Gene3D" id="1.10.510.10">
    <property type="entry name" value="Transferase(Phosphotransferase) domain 1"/>
    <property type="match status" value="1"/>
</dbReference>
<keyword evidence="13 19" id="KW-0067">ATP-binding</keyword>
<dbReference type="EC" id="2.7.11.1" evidence="4"/>
<evidence type="ECO:0000256" key="20">
    <source>
        <dbReference type="SAM" id="MobiDB-lite"/>
    </source>
</evidence>
<evidence type="ECO:0000259" key="23">
    <source>
        <dbReference type="PROSITE" id="PS50011"/>
    </source>
</evidence>
<evidence type="ECO:0000256" key="3">
    <source>
        <dbReference type="ARBA" id="ARBA00010217"/>
    </source>
</evidence>
<evidence type="ECO:0000256" key="9">
    <source>
        <dbReference type="ARBA" id="ARBA00022729"/>
    </source>
</evidence>
<keyword evidence="5" id="KW-1003">Cell membrane</keyword>
<evidence type="ECO:0000256" key="5">
    <source>
        <dbReference type="ARBA" id="ARBA00022475"/>
    </source>
</evidence>
<dbReference type="Proteomes" id="UP001605036">
    <property type="component" value="Unassembled WGS sequence"/>
</dbReference>
<comment type="catalytic activity">
    <reaction evidence="17">
        <text>L-threonyl-[protein] + ATP = O-phospho-L-threonyl-[protein] + ADP + H(+)</text>
        <dbReference type="Rhea" id="RHEA:46608"/>
        <dbReference type="Rhea" id="RHEA-COMP:11060"/>
        <dbReference type="Rhea" id="RHEA-COMP:11605"/>
        <dbReference type="ChEBI" id="CHEBI:15378"/>
        <dbReference type="ChEBI" id="CHEBI:30013"/>
        <dbReference type="ChEBI" id="CHEBI:30616"/>
        <dbReference type="ChEBI" id="CHEBI:61977"/>
        <dbReference type="ChEBI" id="CHEBI:456216"/>
        <dbReference type="EC" id="2.7.11.1"/>
    </reaction>
</comment>
<evidence type="ECO:0000256" key="2">
    <source>
        <dbReference type="ARBA" id="ARBA00008536"/>
    </source>
</evidence>
<dbReference type="InterPro" id="IPR050528">
    <property type="entry name" value="L-type_Lectin-RKs"/>
</dbReference>
<dbReference type="FunFam" id="1.10.510.10:FF:000108">
    <property type="entry name" value="L-type lectin-domain containing receptor kinase S.4"/>
    <property type="match status" value="1"/>
</dbReference>
<dbReference type="GO" id="GO:0004674">
    <property type="term" value="F:protein serine/threonine kinase activity"/>
    <property type="evidence" value="ECO:0007669"/>
    <property type="project" value="UniProtKB-KW"/>
</dbReference>
<keyword evidence="11 19" id="KW-0547">Nucleotide-binding</keyword>